<proteinExistence type="predicted"/>
<dbReference type="Pfam" id="PF07369">
    <property type="entry name" value="DUF1488"/>
    <property type="match status" value="1"/>
</dbReference>
<keyword evidence="2" id="KW-1185">Reference proteome</keyword>
<evidence type="ECO:0000313" key="1">
    <source>
        <dbReference type="EMBL" id="MCE2594246.1"/>
    </source>
</evidence>
<dbReference type="InterPro" id="IPR009962">
    <property type="entry name" value="DUF1488"/>
</dbReference>
<sequence>MNQSIQFPDQQQWHEAKGIVVFPALNGGQLIQCHVSLNFLTQHGELVDSSAASVLALFEQLRFDLEELVEEKIANEDFDTNGDISLT</sequence>
<evidence type="ECO:0000313" key="2">
    <source>
        <dbReference type="Proteomes" id="UP001201273"/>
    </source>
</evidence>
<organism evidence="1 2">
    <name type="scientific">Motilimonas cestriensis</name>
    <dbReference type="NCBI Taxonomy" id="2742685"/>
    <lineage>
        <taxon>Bacteria</taxon>
        <taxon>Pseudomonadati</taxon>
        <taxon>Pseudomonadota</taxon>
        <taxon>Gammaproteobacteria</taxon>
        <taxon>Alteromonadales</taxon>
        <taxon>Alteromonadales genera incertae sedis</taxon>
        <taxon>Motilimonas</taxon>
    </lineage>
</organism>
<dbReference type="RefSeq" id="WP_233051822.1">
    <property type="nucleotide sequence ID" value="NZ_JAIMJA010000004.1"/>
</dbReference>
<dbReference type="EMBL" id="JAIMJA010000004">
    <property type="protein sequence ID" value="MCE2594246.1"/>
    <property type="molecule type" value="Genomic_DNA"/>
</dbReference>
<comment type="caution">
    <text evidence="1">The sequence shown here is derived from an EMBL/GenBank/DDBJ whole genome shotgun (WGS) entry which is preliminary data.</text>
</comment>
<dbReference type="SUPFAM" id="SSF160272">
    <property type="entry name" value="Shew3726-like"/>
    <property type="match status" value="1"/>
</dbReference>
<protein>
    <submittedName>
        <fullName evidence="1">DUF1488 domain-containing protein</fullName>
    </submittedName>
</protein>
<gene>
    <name evidence="1" type="ORF">K6Y31_05390</name>
</gene>
<name>A0ABS8W909_9GAMM</name>
<reference evidence="1 2" key="1">
    <citation type="journal article" date="2022" name="Environ. Microbiol. Rep.">
        <title>Eco-phylogenetic analyses reveal divergent evolution of vitamin B12 metabolism in the marine bacterial family 'Psychromonadaceae'.</title>
        <authorList>
            <person name="Jin X."/>
            <person name="Yang Y."/>
            <person name="Cao H."/>
            <person name="Gao B."/>
            <person name="Zhao Z."/>
        </authorList>
    </citation>
    <scope>NUCLEOTIDE SEQUENCE [LARGE SCALE GENOMIC DNA]</scope>
    <source>
        <strain evidence="1 2">MKS20</strain>
    </source>
</reference>
<dbReference type="Gene3D" id="3.30.160.140">
    <property type="entry name" value="Shew3726-like"/>
    <property type="match status" value="1"/>
</dbReference>
<dbReference type="Proteomes" id="UP001201273">
    <property type="component" value="Unassembled WGS sequence"/>
</dbReference>
<dbReference type="InterPro" id="IPR036692">
    <property type="entry name" value="Shew3726-like_sf"/>
</dbReference>
<accession>A0ABS8W909</accession>